<proteinExistence type="predicted"/>
<accession>S9V2A3</accession>
<keyword evidence="1" id="KW-1133">Transmembrane helix</keyword>
<evidence type="ECO:0000313" key="3">
    <source>
        <dbReference type="EMBL" id="EPY37227.1"/>
    </source>
</evidence>
<sequence length="120" mass="13752">MGTSLFGYYEEDNVLFVRSWGCLIFLSTMATAVIYTFVGFLACWRLIAKDPRWFFVLFLYFFMGALHAFVTLAVMCVAITCVFFVFGKPMTDGEMITYSGIMTFVTIFFACGRKTILYSM</sequence>
<organism evidence="3 4">
    <name type="scientific">Strigomonas culicis</name>
    <dbReference type="NCBI Taxonomy" id="28005"/>
    <lineage>
        <taxon>Eukaryota</taxon>
        <taxon>Discoba</taxon>
        <taxon>Euglenozoa</taxon>
        <taxon>Kinetoplastea</taxon>
        <taxon>Metakinetoplastina</taxon>
        <taxon>Trypanosomatida</taxon>
        <taxon>Trypanosomatidae</taxon>
        <taxon>Strigomonadinae</taxon>
        <taxon>Strigomonas</taxon>
    </lineage>
</organism>
<evidence type="ECO:0000256" key="1">
    <source>
        <dbReference type="SAM" id="Phobius"/>
    </source>
</evidence>
<name>S9V2A3_9TRYP</name>
<feature type="transmembrane region" description="Helical" evidence="1">
    <location>
        <begin position="98"/>
        <end position="116"/>
    </location>
</feature>
<protein>
    <submittedName>
        <fullName evidence="3">Uncharacterized protein</fullName>
    </submittedName>
</protein>
<keyword evidence="1" id="KW-0812">Transmembrane</keyword>
<reference evidence="3" key="2">
    <citation type="submission" date="2013-03" db="EMBL/GenBank/DDBJ databases">
        <authorList>
            <person name="Motta M.C.M."/>
            <person name="Martins A.C.A."/>
            <person name="Preta C.M.C.C."/>
            <person name="Silva R."/>
            <person name="de Souza S.S."/>
            <person name="Klein C.C."/>
            <person name="de Almeida L.G.P."/>
            <person name="Cunha O.L."/>
            <person name="Colabardini A.C."/>
            <person name="Lima B.A."/>
            <person name="Machado C.R."/>
            <person name="Soares C.M.A."/>
            <person name="de Menezes C.B.A."/>
            <person name="Bartolomeu D.C."/>
            <person name="Grisard E.C."/>
            <person name="Fantinatti-Garboggini F."/>
            <person name="Rodrigues-Luiz G.F."/>
            <person name="Wagner G."/>
            <person name="Goldman G.H."/>
            <person name="Fietto J.L.R."/>
            <person name="Ciapina L.P."/>
            <person name="Brocchi M."/>
            <person name="Elias M.C."/>
            <person name="Goldman M.H.S."/>
            <person name="Sagot M.-F."/>
            <person name="Pereira M."/>
            <person name="Stoco P.H."/>
            <person name="Teixeira S.M.R."/>
            <person name="de Mendonca-Neto R.P."/>
            <person name="Maciel T.E.F."/>
            <person name="Mendes T.A.O."/>
            <person name="Urmenyi T.P."/>
            <person name="Teixeira M.M.G."/>
            <person name="de Camargo E.F.P."/>
            <person name="de Sousa W."/>
            <person name="Schenkman S."/>
            <person name="de Vasconcelos A.T.R."/>
        </authorList>
    </citation>
    <scope>NUCLEOTIDE SEQUENCE</scope>
</reference>
<dbReference type="OrthoDB" id="268801at2759"/>
<gene>
    <name evidence="3" type="ORF">STCU_00070</name>
    <name evidence="2" type="ORF">STCU_04230</name>
</gene>
<comment type="caution">
    <text evidence="3">The sequence shown here is derived from an EMBL/GenBank/DDBJ whole genome shotgun (WGS) entry which is preliminary data.</text>
</comment>
<keyword evidence="1" id="KW-0472">Membrane</keyword>
<dbReference type="EMBL" id="ATMH01004230">
    <property type="protein sequence ID" value="EPY30112.1"/>
    <property type="molecule type" value="Genomic_DNA"/>
</dbReference>
<dbReference type="AlphaFoldDB" id="S9V2A3"/>
<keyword evidence="4" id="KW-1185">Reference proteome</keyword>
<dbReference type="EMBL" id="ATMH01000070">
    <property type="protein sequence ID" value="EPY37227.1"/>
    <property type="molecule type" value="Genomic_DNA"/>
</dbReference>
<feature type="transmembrane region" description="Helical" evidence="1">
    <location>
        <begin position="20"/>
        <end position="41"/>
    </location>
</feature>
<dbReference type="Proteomes" id="UP000015354">
    <property type="component" value="Unassembled WGS sequence"/>
</dbReference>
<reference evidence="3 4" key="1">
    <citation type="journal article" date="2013" name="PLoS ONE">
        <title>Predicting the Proteins of Angomonas deanei, Strigomonas culicis and Their Respective Endosymbionts Reveals New Aspects of the Trypanosomatidae Family.</title>
        <authorList>
            <person name="Motta M.C."/>
            <person name="Martins A.C."/>
            <person name="de Souza S.S."/>
            <person name="Catta-Preta C.M."/>
            <person name="Silva R."/>
            <person name="Klein C.C."/>
            <person name="de Almeida L.G."/>
            <person name="de Lima Cunha O."/>
            <person name="Ciapina L.P."/>
            <person name="Brocchi M."/>
            <person name="Colabardini A.C."/>
            <person name="de Araujo Lima B."/>
            <person name="Machado C.R."/>
            <person name="de Almeida Soares C.M."/>
            <person name="Probst C.M."/>
            <person name="de Menezes C.B."/>
            <person name="Thompson C.E."/>
            <person name="Bartholomeu D.C."/>
            <person name="Gradia D.F."/>
            <person name="Pavoni D.P."/>
            <person name="Grisard E.C."/>
            <person name="Fantinatti-Garboggini F."/>
            <person name="Marchini F.K."/>
            <person name="Rodrigues-Luiz G.F."/>
            <person name="Wagner G."/>
            <person name="Goldman G.H."/>
            <person name="Fietto J.L."/>
            <person name="Elias M.C."/>
            <person name="Goldman M.H."/>
            <person name="Sagot M.F."/>
            <person name="Pereira M."/>
            <person name="Stoco P.H."/>
            <person name="de Mendonca-Neto R.P."/>
            <person name="Teixeira S.M."/>
            <person name="Maciel T.E."/>
            <person name="de Oliveira Mendes T.A."/>
            <person name="Urmenyi T.P."/>
            <person name="de Souza W."/>
            <person name="Schenkman S."/>
            <person name="de Vasconcelos A.T."/>
        </authorList>
    </citation>
    <scope>NUCLEOTIDE SEQUENCE [LARGE SCALE GENOMIC DNA]</scope>
</reference>
<evidence type="ECO:0000313" key="2">
    <source>
        <dbReference type="EMBL" id="EPY30112.1"/>
    </source>
</evidence>
<feature type="transmembrane region" description="Helical" evidence="1">
    <location>
        <begin position="53"/>
        <end position="86"/>
    </location>
</feature>
<evidence type="ECO:0000313" key="4">
    <source>
        <dbReference type="Proteomes" id="UP000015354"/>
    </source>
</evidence>